<dbReference type="InParanoid" id="A0A2S8SUH2"/>
<gene>
    <name evidence="1" type="ORF">B1R32_105117</name>
</gene>
<name>A0A2S8SUH2_9BACT</name>
<dbReference type="AlphaFoldDB" id="A0A2S8SUH2"/>
<organism evidence="1 2">
    <name type="scientific">Abditibacterium utsteinense</name>
    <dbReference type="NCBI Taxonomy" id="1960156"/>
    <lineage>
        <taxon>Bacteria</taxon>
        <taxon>Pseudomonadati</taxon>
        <taxon>Abditibacteriota</taxon>
        <taxon>Abditibacteriia</taxon>
        <taxon>Abditibacteriales</taxon>
        <taxon>Abditibacteriaceae</taxon>
        <taxon>Abditibacterium</taxon>
    </lineage>
</organism>
<accession>A0A2S8SUH2</accession>
<evidence type="ECO:0000313" key="1">
    <source>
        <dbReference type="EMBL" id="PQV64436.1"/>
    </source>
</evidence>
<evidence type="ECO:0000313" key="2">
    <source>
        <dbReference type="Proteomes" id="UP000237684"/>
    </source>
</evidence>
<protein>
    <submittedName>
        <fullName evidence="1">Uncharacterized protein</fullName>
    </submittedName>
</protein>
<dbReference type="EMBL" id="NIGF01000005">
    <property type="protein sequence ID" value="PQV64436.1"/>
    <property type="molecule type" value="Genomic_DNA"/>
</dbReference>
<keyword evidence="2" id="KW-1185">Reference proteome</keyword>
<comment type="caution">
    <text evidence="1">The sequence shown here is derived from an EMBL/GenBank/DDBJ whole genome shotgun (WGS) entry which is preliminary data.</text>
</comment>
<sequence>MLKCLHCNGTLAPGKLIEGFKTRFQPNNASMPFFSFQNANVEVTALMCESCGRIELRGDTEKLREVLQR</sequence>
<proteinExistence type="predicted"/>
<reference evidence="1 2" key="1">
    <citation type="journal article" date="2018" name="Syst. Appl. Microbiol.">
        <title>Abditibacterium utsteinense sp. nov., the first cultivated member of candidate phylum FBP, isolated from ice-free Antarctic soil samples.</title>
        <authorList>
            <person name="Tahon G."/>
            <person name="Tytgat B."/>
            <person name="Lebbe L."/>
            <person name="Carlier A."/>
            <person name="Willems A."/>
        </authorList>
    </citation>
    <scope>NUCLEOTIDE SEQUENCE [LARGE SCALE GENOMIC DNA]</scope>
    <source>
        <strain evidence="1 2">LMG 29911</strain>
    </source>
</reference>
<dbReference type="Proteomes" id="UP000237684">
    <property type="component" value="Unassembled WGS sequence"/>
</dbReference>